<name>A0A401RMD4_CHIPU</name>
<dbReference type="Proteomes" id="UP000287033">
    <property type="component" value="Unassembled WGS sequence"/>
</dbReference>
<evidence type="ECO:0000313" key="2">
    <source>
        <dbReference type="EMBL" id="GCC19341.1"/>
    </source>
</evidence>
<feature type="region of interest" description="Disordered" evidence="1">
    <location>
        <begin position="60"/>
        <end position="81"/>
    </location>
</feature>
<feature type="region of interest" description="Disordered" evidence="1">
    <location>
        <begin position="1"/>
        <end position="33"/>
    </location>
</feature>
<dbReference type="AlphaFoldDB" id="A0A401RMD4"/>
<evidence type="ECO:0000256" key="1">
    <source>
        <dbReference type="SAM" id="MobiDB-lite"/>
    </source>
</evidence>
<sequence length="155" mass="17105">MAEAAHSSRHRATLPAPFTKMADGPHRGHSPPPSLYRDGGRGAFARTSCRFPAPLQRWWTRTSSSPSKPVVPTKDGGRRTRTTRVRHVVLLDQDGRTSAPTADWLGRMGGPECGGTDRFRFRFRFLSLSLPPPPPAQACAGLGFSVCRRREGERE</sequence>
<accession>A0A401RMD4</accession>
<dbReference type="EMBL" id="BEZZ01004889">
    <property type="protein sequence ID" value="GCC19341.1"/>
    <property type="molecule type" value="Genomic_DNA"/>
</dbReference>
<evidence type="ECO:0000313" key="3">
    <source>
        <dbReference type="Proteomes" id="UP000287033"/>
    </source>
</evidence>
<proteinExistence type="predicted"/>
<reference evidence="2 3" key="1">
    <citation type="journal article" date="2018" name="Nat. Ecol. Evol.">
        <title>Shark genomes provide insights into elasmobranch evolution and the origin of vertebrates.</title>
        <authorList>
            <person name="Hara Y"/>
            <person name="Yamaguchi K"/>
            <person name="Onimaru K"/>
            <person name="Kadota M"/>
            <person name="Koyanagi M"/>
            <person name="Keeley SD"/>
            <person name="Tatsumi K"/>
            <person name="Tanaka K"/>
            <person name="Motone F"/>
            <person name="Kageyama Y"/>
            <person name="Nozu R"/>
            <person name="Adachi N"/>
            <person name="Nishimura O"/>
            <person name="Nakagawa R"/>
            <person name="Tanegashima C"/>
            <person name="Kiyatake I"/>
            <person name="Matsumoto R"/>
            <person name="Murakumo K"/>
            <person name="Nishida K"/>
            <person name="Terakita A"/>
            <person name="Kuratani S"/>
            <person name="Sato K"/>
            <person name="Hyodo S Kuraku.S."/>
        </authorList>
    </citation>
    <scope>NUCLEOTIDE SEQUENCE [LARGE SCALE GENOMIC DNA]</scope>
</reference>
<protein>
    <submittedName>
        <fullName evidence="2">Uncharacterized protein</fullName>
    </submittedName>
</protein>
<keyword evidence="3" id="KW-1185">Reference proteome</keyword>
<organism evidence="2 3">
    <name type="scientific">Chiloscyllium punctatum</name>
    <name type="common">Brownbanded bambooshark</name>
    <name type="synonym">Hemiscyllium punctatum</name>
    <dbReference type="NCBI Taxonomy" id="137246"/>
    <lineage>
        <taxon>Eukaryota</taxon>
        <taxon>Metazoa</taxon>
        <taxon>Chordata</taxon>
        <taxon>Craniata</taxon>
        <taxon>Vertebrata</taxon>
        <taxon>Chondrichthyes</taxon>
        <taxon>Elasmobranchii</taxon>
        <taxon>Galeomorphii</taxon>
        <taxon>Galeoidea</taxon>
        <taxon>Orectolobiformes</taxon>
        <taxon>Hemiscylliidae</taxon>
        <taxon>Chiloscyllium</taxon>
    </lineage>
</organism>
<feature type="compositionally biased region" description="Low complexity" evidence="1">
    <location>
        <begin position="62"/>
        <end position="74"/>
    </location>
</feature>
<gene>
    <name evidence="2" type="ORF">chiPu_0021810</name>
</gene>
<comment type="caution">
    <text evidence="2">The sequence shown here is derived from an EMBL/GenBank/DDBJ whole genome shotgun (WGS) entry which is preliminary data.</text>
</comment>